<dbReference type="PANTHER" id="PTHR13847">
    <property type="entry name" value="SARCOSINE DEHYDROGENASE-RELATED"/>
    <property type="match status" value="1"/>
</dbReference>
<dbReference type="AlphaFoldDB" id="A0A356LA62"/>
<dbReference type="Gene3D" id="3.30.9.10">
    <property type="entry name" value="D-Amino Acid Oxidase, subunit A, domain 2"/>
    <property type="match status" value="1"/>
</dbReference>
<dbReference type="Proteomes" id="UP000264036">
    <property type="component" value="Unassembled WGS sequence"/>
</dbReference>
<feature type="domain" description="FAD dependent oxidoreductase" evidence="3">
    <location>
        <begin position="2"/>
        <end position="398"/>
    </location>
</feature>
<gene>
    <name evidence="4" type="ORF">DD666_00165</name>
</gene>
<evidence type="ECO:0000256" key="2">
    <source>
        <dbReference type="ARBA" id="ARBA00023002"/>
    </source>
</evidence>
<keyword evidence="2" id="KW-0560">Oxidoreductase</keyword>
<evidence type="ECO:0000256" key="1">
    <source>
        <dbReference type="ARBA" id="ARBA00009410"/>
    </source>
</evidence>
<accession>A0A356LA62</accession>
<organism evidence="4 5">
    <name type="scientific">Advenella kashmirensis</name>
    <dbReference type="NCBI Taxonomy" id="310575"/>
    <lineage>
        <taxon>Bacteria</taxon>
        <taxon>Pseudomonadati</taxon>
        <taxon>Pseudomonadota</taxon>
        <taxon>Betaproteobacteria</taxon>
        <taxon>Burkholderiales</taxon>
        <taxon>Alcaligenaceae</taxon>
    </lineage>
</organism>
<dbReference type="Gene3D" id="3.50.50.60">
    <property type="entry name" value="FAD/NAD(P)-binding domain"/>
    <property type="match status" value="2"/>
</dbReference>
<dbReference type="PANTHER" id="PTHR13847:SF280">
    <property type="entry name" value="D-AMINO ACID DEHYDROGENASE"/>
    <property type="match status" value="1"/>
</dbReference>
<comment type="caution">
    <text evidence="4">The sequence shown here is derived from an EMBL/GenBank/DDBJ whole genome shotgun (WGS) entry which is preliminary data.</text>
</comment>
<evidence type="ECO:0000259" key="3">
    <source>
        <dbReference type="Pfam" id="PF01266"/>
    </source>
</evidence>
<dbReference type="InterPro" id="IPR006076">
    <property type="entry name" value="FAD-dep_OxRdtase"/>
</dbReference>
<protein>
    <submittedName>
        <fullName evidence="4">D-amino acid dehydrogenase small subunit</fullName>
    </submittedName>
</protein>
<dbReference type="NCBIfam" id="NF001933">
    <property type="entry name" value="PRK00711.1"/>
    <property type="match status" value="1"/>
</dbReference>
<evidence type="ECO:0000313" key="5">
    <source>
        <dbReference type="Proteomes" id="UP000264036"/>
    </source>
</evidence>
<sequence>MDVLVLGAGIIGLTTAYYLNRDGFNVTVIERNSDVALETSYANGAQLSYSYVAPLAGPGVMSHVPKWLLDRNSPLRFRPSLDPATLCWNVRFVKACNAAQSNQTTRQLLSLSFLSRDLYHDMMQQEAISFDHKRAGKLVVHRSRDSFEHAVEQLDFQRSLGCEQRAMSVEECISLEPALQRMRDHLSGGIFTESEESADCFQLAVALKNILQQRGVTFRFNTTVSRLAADSNRKVSVQTTAGEHLTPDHIVVALACESTALLKPLGIAVPVSPLKGYSLTVPIERAADAPMVSITDYERKVVYARLGERLRIAGMADMVGLNRRIDTSRIEALKQEARNLFPDAGNYDLATLWTGLRPATPKGKPIIDATRYGNLWLNIGQGALGFTLAPGSASVISHLLRGQALPFGKNVFTLADA</sequence>
<dbReference type="InterPro" id="IPR036188">
    <property type="entry name" value="FAD/NAD-bd_sf"/>
</dbReference>
<dbReference type="Pfam" id="PF01266">
    <property type="entry name" value="DAO"/>
    <property type="match status" value="1"/>
</dbReference>
<dbReference type="GO" id="GO:0005737">
    <property type="term" value="C:cytoplasm"/>
    <property type="evidence" value="ECO:0007669"/>
    <property type="project" value="TreeGrafter"/>
</dbReference>
<reference evidence="4 5" key="1">
    <citation type="journal article" date="2018" name="Nat. Biotechnol.">
        <title>A standardized bacterial taxonomy based on genome phylogeny substantially revises the tree of life.</title>
        <authorList>
            <person name="Parks D.H."/>
            <person name="Chuvochina M."/>
            <person name="Waite D.W."/>
            <person name="Rinke C."/>
            <person name="Skarshewski A."/>
            <person name="Chaumeil P.A."/>
            <person name="Hugenholtz P."/>
        </authorList>
    </citation>
    <scope>NUCLEOTIDE SEQUENCE [LARGE SCALE GENOMIC DNA]</scope>
    <source>
        <strain evidence="4">UBA10707</strain>
    </source>
</reference>
<comment type="similarity">
    <text evidence="1">Belongs to the DadA oxidoreductase family.</text>
</comment>
<proteinExistence type="inferred from homology"/>
<evidence type="ECO:0000313" key="4">
    <source>
        <dbReference type="EMBL" id="HBP27814.1"/>
    </source>
</evidence>
<dbReference type="SUPFAM" id="SSF51905">
    <property type="entry name" value="FAD/NAD(P)-binding domain"/>
    <property type="match status" value="1"/>
</dbReference>
<dbReference type="EMBL" id="DOEK01000003">
    <property type="protein sequence ID" value="HBP27814.1"/>
    <property type="molecule type" value="Genomic_DNA"/>
</dbReference>
<dbReference type="GO" id="GO:0055130">
    <property type="term" value="P:D-alanine catabolic process"/>
    <property type="evidence" value="ECO:0007669"/>
    <property type="project" value="TreeGrafter"/>
</dbReference>
<name>A0A356LA62_9BURK</name>
<dbReference type="GO" id="GO:0008718">
    <property type="term" value="F:D-amino-acid dehydrogenase activity"/>
    <property type="evidence" value="ECO:0007669"/>
    <property type="project" value="TreeGrafter"/>
</dbReference>
<dbReference type="SUPFAM" id="SSF54373">
    <property type="entry name" value="FAD-linked reductases, C-terminal domain"/>
    <property type="match status" value="1"/>
</dbReference>
<dbReference type="GO" id="GO:0005886">
    <property type="term" value="C:plasma membrane"/>
    <property type="evidence" value="ECO:0007669"/>
    <property type="project" value="TreeGrafter"/>
</dbReference>